<sequence>MMMGKMLEEENGKNNCMESLEEKIYSVLYVEELDETNRFDDDDDDDDDAAAAEEDRSDDHGRSSNMKLHGNPPTQRVLFWESQEALLQEIMERQSLTGQKLRQEVNKIVEMAKETEFCSCCPKTRSDGFCTFCLRRILVNKLREKGLNANLCTSKWKHTKEIPGGSHEYVEVTTISLGRKKQLPFLIELEFRDQFEIAKACDEYRKLVSQLPEYYIGKPEYLHTIIRILCNAAKQSMKEKKIYMGPWRKKSFMEMKWSHSFEKKKSLDESLTKFASVSPKQSSHEPCLHLSTARAVVVT</sequence>
<organism evidence="1 2">
    <name type="scientific">Melia azedarach</name>
    <name type="common">Chinaberry tree</name>
    <dbReference type="NCBI Taxonomy" id="155640"/>
    <lineage>
        <taxon>Eukaryota</taxon>
        <taxon>Viridiplantae</taxon>
        <taxon>Streptophyta</taxon>
        <taxon>Embryophyta</taxon>
        <taxon>Tracheophyta</taxon>
        <taxon>Spermatophyta</taxon>
        <taxon>Magnoliopsida</taxon>
        <taxon>eudicotyledons</taxon>
        <taxon>Gunneridae</taxon>
        <taxon>Pentapetalae</taxon>
        <taxon>rosids</taxon>
        <taxon>malvids</taxon>
        <taxon>Sapindales</taxon>
        <taxon>Meliaceae</taxon>
        <taxon>Melia</taxon>
    </lineage>
</organism>
<dbReference type="Proteomes" id="UP001164539">
    <property type="component" value="Chromosome 8"/>
</dbReference>
<dbReference type="EMBL" id="CM051401">
    <property type="protein sequence ID" value="KAJ4713783.1"/>
    <property type="molecule type" value="Genomic_DNA"/>
</dbReference>
<comment type="caution">
    <text evidence="1">The sequence shown here is derived from an EMBL/GenBank/DDBJ whole genome shotgun (WGS) entry which is preliminary data.</text>
</comment>
<reference evidence="1 2" key="1">
    <citation type="journal article" date="2023" name="Science">
        <title>Complex scaffold remodeling in plant triterpene biosynthesis.</title>
        <authorList>
            <person name="De La Pena R."/>
            <person name="Hodgson H."/>
            <person name="Liu J.C."/>
            <person name="Stephenson M.J."/>
            <person name="Martin A.C."/>
            <person name="Owen C."/>
            <person name="Harkess A."/>
            <person name="Leebens-Mack J."/>
            <person name="Jimenez L.E."/>
            <person name="Osbourn A."/>
            <person name="Sattely E.S."/>
        </authorList>
    </citation>
    <scope>NUCLEOTIDE SEQUENCE [LARGE SCALE GENOMIC DNA]</scope>
    <source>
        <strain evidence="2">cv. JPN11</strain>
        <tissue evidence="1">Leaf</tissue>
    </source>
</reference>
<evidence type="ECO:0000313" key="1">
    <source>
        <dbReference type="EMBL" id="KAJ4713783.1"/>
    </source>
</evidence>
<accession>A0ACC1XS58</accession>
<protein>
    <submittedName>
        <fullName evidence="1">Uncharacterized protein</fullName>
    </submittedName>
</protein>
<proteinExistence type="predicted"/>
<keyword evidence="2" id="KW-1185">Reference proteome</keyword>
<gene>
    <name evidence="1" type="ORF">OWV82_015831</name>
</gene>
<evidence type="ECO:0000313" key="2">
    <source>
        <dbReference type="Proteomes" id="UP001164539"/>
    </source>
</evidence>
<name>A0ACC1XS58_MELAZ</name>